<evidence type="ECO:0000256" key="4">
    <source>
        <dbReference type="ARBA" id="ARBA00022737"/>
    </source>
</evidence>
<dbReference type="Pfam" id="PF00005">
    <property type="entry name" value="ABC_tran"/>
    <property type="match status" value="2"/>
</dbReference>
<evidence type="ECO:0008006" key="14">
    <source>
        <dbReference type="Google" id="ProtNLM"/>
    </source>
</evidence>
<keyword evidence="7 9" id="KW-1133">Transmembrane helix</keyword>
<dbReference type="InterPro" id="IPR027417">
    <property type="entry name" value="P-loop_NTPase"/>
</dbReference>
<dbReference type="GO" id="GO:0016887">
    <property type="term" value="F:ATP hydrolysis activity"/>
    <property type="evidence" value="ECO:0007669"/>
    <property type="project" value="InterPro"/>
</dbReference>
<evidence type="ECO:0000256" key="6">
    <source>
        <dbReference type="ARBA" id="ARBA00022840"/>
    </source>
</evidence>
<dbReference type="SMART" id="SM00382">
    <property type="entry name" value="AAA"/>
    <property type="match status" value="2"/>
</dbReference>
<feature type="transmembrane region" description="Helical" evidence="9">
    <location>
        <begin position="440"/>
        <end position="458"/>
    </location>
</feature>
<dbReference type="InterPro" id="IPR003593">
    <property type="entry name" value="AAA+_ATPase"/>
</dbReference>
<dbReference type="CDD" id="cd18596">
    <property type="entry name" value="ABC_6TM_VMR1_D1_like"/>
    <property type="match status" value="1"/>
</dbReference>
<dbReference type="FunFam" id="1.20.1560.10:FF:000013">
    <property type="entry name" value="ABC transporter C family member 2"/>
    <property type="match status" value="1"/>
</dbReference>
<feature type="transmembrane region" description="Helical" evidence="9">
    <location>
        <begin position="1053"/>
        <end position="1081"/>
    </location>
</feature>
<dbReference type="SUPFAM" id="SSF52540">
    <property type="entry name" value="P-loop containing nucleoside triphosphate hydrolases"/>
    <property type="match status" value="2"/>
</dbReference>
<dbReference type="SUPFAM" id="SSF90123">
    <property type="entry name" value="ABC transporter transmembrane region"/>
    <property type="match status" value="2"/>
</dbReference>
<evidence type="ECO:0000256" key="3">
    <source>
        <dbReference type="ARBA" id="ARBA00022692"/>
    </source>
</evidence>
<dbReference type="PANTHER" id="PTHR24223">
    <property type="entry name" value="ATP-BINDING CASSETTE SUB-FAMILY C"/>
    <property type="match status" value="1"/>
</dbReference>
<feature type="domain" description="ABC transporter" evidence="10">
    <location>
        <begin position="1246"/>
        <end position="1493"/>
    </location>
</feature>
<keyword evidence="2" id="KW-0813">Transport</keyword>
<dbReference type="GO" id="GO:0140359">
    <property type="term" value="F:ABC-type transporter activity"/>
    <property type="evidence" value="ECO:0007669"/>
    <property type="project" value="InterPro"/>
</dbReference>
<keyword evidence="4" id="KW-0677">Repeat</keyword>
<evidence type="ECO:0000313" key="13">
    <source>
        <dbReference type="Proteomes" id="UP000509510"/>
    </source>
</evidence>
<dbReference type="EMBL" id="CP055899">
    <property type="protein sequence ID" value="QKX56920.1"/>
    <property type="molecule type" value="Genomic_DNA"/>
</dbReference>
<dbReference type="OrthoDB" id="6500128at2759"/>
<keyword evidence="6" id="KW-0067">ATP-binding</keyword>
<dbReference type="Pfam" id="PF00664">
    <property type="entry name" value="ABC_membrane"/>
    <property type="match status" value="2"/>
</dbReference>
<comment type="subcellular location">
    <subcellularLocation>
        <location evidence="1">Membrane</location>
        <topology evidence="1">Multi-pass membrane protein</topology>
    </subcellularLocation>
</comment>
<name>A0A7H8QSH0_TALRU</name>
<dbReference type="GO" id="GO:0016020">
    <property type="term" value="C:membrane"/>
    <property type="evidence" value="ECO:0007669"/>
    <property type="project" value="UniProtKB-SubCell"/>
</dbReference>
<feature type="transmembrane region" description="Helical" evidence="9">
    <location>
        <begin position="102"/>
        <end position="123"/>
    </location>
</feature>
<proteinExistence type="predicted"/>
<dbReference type="PANTHER" id="PTHR24223:SF356">
    <property type="entry name" value="ATP-BINDING CASSETTE TRANSPORTER ABC4"/>
    <property type="match status" value="1"/>
</dbReference>
<dbReference type="CDD" id="cd03244">
    <property type="entry name" value="ABCC_MRP_domain2"/>
    <property type="match status" value="1"/>
</dbReference>
<dbReference type="InterPro" id="IPR017871">
    <property type="entry name" value="ABC_transporter-like_CS"/>
</dbReference>
<dbReference type="InterPro" id="IPR011527">
    <property type="entry name" value="ABC1_TM_dom"/>
</dbReference>
<accession>A0A7H8QSH0</accession>
<feature type="transmembrane region" description="Helical" evidence="9">
    <location>
        <begin position="129"/>
        <end position="148"/>
    </location>
</feature>
<feature type="transmembrane region" description="Helical" evidence="9">
    <location>
        <begin position="340"/>
        <end position="361"/>
    </location>
</feature>
<dbReference type="GeneID" id="55991530"/>
<evidence type="ECO:0000256" key="8">
    <source>
        <dbReference type="ARBA" id="ARBA00023136"/>
    </source>
</evidence>
<evidence type="ECO:0000256" key="2">
    <source>
        <dbReference type="ARBA" id="ARBA00022448"/>
    </source>
</evidence>
<feature type="domain" description="ABC transmembrane type-1" evidence="11">
    <location>
        <begin position="316"/>
        <end position="607"/>
    </location>
</feature>
<dbReference type="CDD" id="cd18604">
    <property type="entry name" value="ABC_6TM_VMR1_D2_like"/>
    <property type="match status" value="1"/>
</dbReference>
<dbReference type="KEGG" id="trg:TRUGW13939_04028"/>
<dbReference type="RefSeq" id="XP_035343098.1">
    <property type="nucleotide sequence ID" value="XM_035487205.1"/>
</dbReference>
<dbReference type="Proteomes" id="UP000509510">
    <property type="component" value="Chromosome II"/>
</dbReference>
<evidence type="ECO:0000259" key="11">
    <source>
        <dbReference type="PROSITE" id="PS50929"/>
    </source>
</evidence>
<evidence type="ECO:0000256" key="7">
    <source>
        <dbReference type="ARBA" id="ARBA00022989"/>
    </source>
</evidence>
<dbReference type="InterPro" id="IPR050173">
    <property type="entry name" value="ABC_transporter_C-like"/>
</dbReference>
<keyword evidence="8 9" id="KW-0472">Membrane</keyword>
<organism evidence="12 13">
    <name type="scientific">Talaromyces rugulosus</name>
    <name type="common">Penicillium rugulosum</name>
    <dbReference type="NCBI Taxonomy" id="121627"/>
    <lineage>
        <taxon>Eukaryota</taxon>
        <taxon>Fungi</taxon>
        <taxon>Dikarya</taxon>
        <taxon>Ascomycota</taxon>
        <taxon>Pezizomycotina</taxon>
        <taxon>Eurotiomycetes</taxon>
        <taxon>Eurotiomycetidae</taxon>
        <taxon>Eurotiales</taxon>
        <taxon>Trichocomaceae</taxon>
        <taxon>Talaromyces</taxon>
        <taxon>Talaromyces sect. Islandici</taxon>
    </lineage>
</organism>
<keyword evidence="13" id="KW-1185">Reference proteome</keyword>
<dbReference type="Gene3D" id="3.40.50.300">
    <property type="entry name" value="P-loop containing nucleotide triphosphate hydrolases"/>
    <property type="match status" value="2"/>
</dbReference>
<keyword evidence="5" id="KW-0547">Nucleotide-binding</keyword>
<dbReference type="CDD" id="cd03250">
    <property type="entry name" value="ABCC_MRP_domain1"/>
    <property type="match status" value="1"/>
</dbReference>
<sequence length="1507" mass="166882">MDSLAGIYQFAFVSPFRNTAFVALSDEGNDASSQRLLWQSRTQHVASFIGQGYLHLALLGVSVSVISLQVLFSYRQRWWKKQQKIIDDAEAAHSVQFYTPTLYTLAQLFFVIASLAVNIVATVTQSTSWVTSLLFGYTAILGVSRYTWDPTTQYHIHRHVTSITVVATVLSFLQTFSPLVVIGSTHRPTFIEIASFACLAAASWVPLIAPNPQRIPAQEPYGQEGYLCLTEKASLEETCSPISYYWTYEWVTYLILRAARREIVIEDLPTLPSYDAPDKWAKAIRKQRKRGGKTFFILCRLLTKDIKAIIQWSVYTAFVEFLSPIGLVNLLKYLQSPSEAIFHPTLWIALLFIGPTTRSLCFQRYIFIATRVIVRIHMSLVQEIYHTAIQSHLYDSSIAEKNVDQHSGNVTEKDASKTRQADITTLMSSDVDSIYNSREIFFVPITGTITVTIAVLFLYRLLGWPSLVGVVTLFLCSPLPTLTSRRVSHIQRSVMRATDARISRITEYLGSIRTLKYFGWEPAIERQISALRQVEQDRTWKRNLMAAIISLSGDFLPMMSLLATFSTVALFTDTPLDAPRAFTSLSIMEILRSQCVWMANIVRNASQGIESLRRMDRFFDSAVEIKRHPQGPPEFKNATFRRTPVATFRLQDISTSFVENALNVVTGPTGCGKTSLLLSLLGETIHESGTATCPRDVAYVPQTAWLQNDSVRQNILFYSPFDQNRYDAVVSACGLLPDLEQLPDGDSTIVGERGTSLSGGQKQRVSLARAVYSQTSTLLLDDIFSALDTHTTAFVYDQCFRRGLLAGRTVILVTHLPSALQDARMVVNMEQGTVASIEMREEEISASSSASTFSTELAAVGLNSAPGAKVEAGKAPQPNKSIAVNASADQKEHTSSRLVEEQSSTGRIPRALVLEYLLKFGGYPFVVGAMLSTLLVQTTYFSVTYWLSVWADAYDGRSISDINVGFYLSVYAIAILSYLLFQFCNIVFFQAGGWRAAKMMHNQLLHAILYAPVSWFDQNPIGRAINRCGNDTRSLDAVLPDYSLRVMDSCLRFLMRIASIAFVIPIFAVPACIVCCIGFIIGELYTRTQVAVRRLCSVNVSPIFIHFTDSVAGMSVIRARSGMDQRFQGLLAERVAVYARAMEAQFNSNRWVSIRSDLCAATVTTVAGILAYTSNGDPGLVGFSLSNAVGLGQAILMLVRTMNELEVELNSFQRVKEYVSIEPEEADAALQPRQLPPAHWPSSGQVEFHNVTARYHNGPNVLRDVSFVARPGERIGIVGRTGSGKSTTGLSLLRFTDLVSGSITIDGVDITTIPLNRLRTSVALIPQDPVLFSGDVQSNLDPFGELGETELQAALSACCTSIHITTSLDDENSNNNNNTTTALRLDTPVAVNGENFSQGQRQVLGLARAVSRRAKVVLLDEATASVDQETDEHIQKLIRSEFADSTIIAIAHRLRTIVDYDRVIVMGGGEVLETGTPAELIARNGVFCDMLRNTGEYAELVRIVEQK</sequence>
<dbReference type="FunFam" id="3.40.50.300:FF:000838">
    <property type="entry name" value="ABC multidrug transporter (Eurofung)"/>
    <property type="match status" value="1"/>
</dbReference>
<dbReference type="FunFam" id="3.40.50.300:FF:000973">
    <property type="entry name" value="Multidrug resistance-associated protein 4"/>
    <property type="match status" value="1"/>
</dbReference>
<dbReference type="Gene3D" id="1.20.1560.10">
    <property type="entry name" value="ABC transporter type 1, transmembrane domain"/>
    <property type="match status" value="2"/>
</dbReference>
<feature type="transmembrane region" description="Helical" evidence="9">
    <location>
        <begin position="189"/>
        <end position="209"/>
    </location>
</feature>
<feature type="domain" description="ABC transmembrane type-1" evidence="11">
    <location>
        <begin position="927"/>
        <end position="1206"/>
    </location>
</feature>
<dbReference type="GO" id="GO:0005524">
    <property type="term" value="F:ATP binding"/>
    <property type="evidence" value="ECO:0007669"/>
    <property type="project" value="UniProtKB-KW"/>
</dbReference>
<dbReference type="GO" id="GO:0005737">
    <property type="term" value="C:cytoplasm"/>
    <property type="evidence" value="ECO:0007669"/>
    <property type="project" value="UniProtKB-ARBA"/>
</dbReference>
<dbReference type="PROSITE" id="PS50929">
    <property type="entry name" value="ABC_TM1F"/>
    <property type="match status" value="2"/>
</dbReference>
<gene>
    <name evidence="12" type="ORF">TRUGW13939_04028</name>
</gene>
<dbReference type="PROSITE" id="PS50893">
    <property type="entry name" value="ABC_TRANSPORTER_2"/>
    <property type="match status" value="2"/>
</dbReference>
<dbReference type="InterPro" id="IPR003439">
    <property type="entry name" value="ABC_transporter-like_ATP-bd"/>
</dbReference>
<feature type="transmembrane region" description="Helical" evidence="9">
    <location>
        <begin position="464"/>
        <end position="482"/>
    </location>
</feature>
<protein>
    <recommendedName>
        <fullName evidence="14">ABC transporter</fullName>
    </recommendedName>
</protein>
<feature type="transmembrane region" description="Helical" evidence="9">
    <location>
        <begin position="920"/>
        <end position="946"/>
    </location>
</feature>
<feature type="domain" description="ABC transporter" evidence="10">
    <location>
        <begin position="633"/>
        <end position="856"/>
    </location>
</feature>
<evidence type="ECO:0000313" key="12">
    <source>
        <dbReference type="EMBL" id="QKX56920.1"/>
    </source>
</evidence>
<evidence type="ECO:0000256" key="1">
    <source>
        <dbReference type="ARBA" id="ARBA00004141"/>
    </source>
</evidence>
<feature type="transmembrane region" description="Helical" evidence="9">
    <location>
        <begin position="966"/>
        <end position="989"/>
    </location>
</feature>
<feature type="transmembrane region" description="Helical" evidence="9">
    <location>
        <begin position="53"/>
        <end position="74"/>
    </location>
</feature>
<evidence type="ECO:0000259" key="10">
    <source>
        <dbReference type="PROSITE" id="PS50893"/>
    </source>
</evidence>
<evidence type="ECO:0000256" key="9">
    <source>
        <dbReference type="SAM" id="Phobius"/>
    </source>
</evidence>
<keyword evidence="3 9" id="KW-0812">Transmembrane</keyword>
<reference evidence="13" key="1">
    <citation type="submission" date="2020-06" db="EMBL/GenBank/DDBJ databases">
        <title>A chromosome-scale genome assembly of Talaromyces rugulosus W13939.</title>
        <authorList>
            <person name="Wang B."/>
            <person name="Guo L."/>
            <person name="Ye K."/>
            <person name="Wang L."/>
        </authorList>
    </citation>
    <scope>NUCLEOTIDE SEQUENCE [LARGE SCALE GENOMIC DNA]</scope>
    <source>
        <strain evidence="13">W13939</strain>
    </source>
</reference>
<feature type="transmembrane region" description="Helical" evidence="9">
    <location>
        <begin position="160"/>
        <end position="183"/>
    </location>
</feature>
<evidence type="ECO:0000256" key="5">
    <source>
        <dbReference type="ARBA" id="ARBA00022741"/>
    </source>
</evidence>
<dbReference type="InterPro" id="IPR036640">
    <property type="entry name" value="ABC1_TM_sf"/>
</dbReference>
<dbReference type="PROSITE" id="PS00211">
    <property type="entry name" value="ABC_TRANSPORTER_1"/>
    <property type="match status" value="2"/>
</dbReference>
<feature type="transmembrane region" description="Helical" evidence="9">
    <location>
        <begin position="312"/>
        <end position="334"/>
    </location>
</feature>